<name>A0ABT5DR92_9BACT</name>
<evidence type="ECO:0000313" key="2">
    <source>
        <dbReference type="Proteomes" id="UP001221686"/>
    </source>
</evidence>
<dbReference type="EMBL" id="JAQNDL010000001">
    <property type="protein sequence ID" value="MDC0716170.1"/>
    <property type="molecule type" value="Genomic_DNA"/>
</dbReference>
<keyword evidence="2" id="KW-1185">Reference proteome</keyword>
<reference evidence="1 2" key="1">
    <citation type="submission" date="2022-11" db="EMBL/GenBank/DDBJ databases">
        <title>Minimal conservation of predation-associated metabolite biosynthetic gene clusters underscores biosynthetic potential of Myxococcota including descriptions for ten novel species: Archangium lansinium sp. nov., Myxococcus landrumus sp. nov., Nannocystis bai.</title>
        <authorList>
            <person name="Ahearne A."/>
            <person name="Stevens C."/>
            <person name="Dowd S."/>
        </authorList>
    </citation>
    <scope>NUCLEOTIDE SEQUENCE [LARGE SCALE GENOMIC DNA]</scope>
    <source>
        <strain evidence="1 2">BB15-2</strain>
    </source>
</reference>
<gene>
    <name evidence="1" type="ORF">POL25_04665</name>
</gene>
<organism evidence="1 2">
    <name type="scientific">Nannocystis bainbridge</name>
    <dbReference type="NCBI Taxonomy" id="2995303"/>
    <lineage>
        <taxon>Bacteria</taxon>
        <taxon>Pseudomonadati</taxon>
        <taxon>Myxococcota</taxon>
        <taxon>Polyangia</taxon>
        <taxon>Nannocystales</taxon>
        <taxon>Nannocystaceae</taxon>
        <taxon>Nannocystis</taxon>
    </lineage>
</organism>
<dbReference type="RefSeq" id="WP_272084617.1">
    <property type="nucleotide sequence ID" value="NZ_JAQNDL010000001.1"/>
</dbReference>
<evidence type="ECO:0000313" key="1">
    <source>
        <dbReference type="EMBL" id="MDC0716170.1"/>
    </source>
</evidence>
<proteinExistence type="predicted"/>
<dbReference type="Proteomes" id="UP001221686">
    <property type="component" value="Unassembled WGS sequence"/>
</dbReference>
<protein>
    <submittedName>
        <fullName evidence="1">Uncharacterized protein</fullName>
    </submittedName>
</protein>
<accession>A0ABT5DR92</accession>
<comment type="caution">
    <text evidence="1">The sequence shown here is derived from an EMBL/GenBank/DDBJ whole genome shotgun (WGS) entry which is preliminary data.</text>
</comment>
<sequence length="107" mass="11204">MEDQALQAHAALQVAAAEAVGFAVGEDREGKIIIMGALQQPKTDANGWVFAIPGPMGAPVWEVVRNGPGQGPDEAAGLAVDAWGYSDIVGSEFDALQPRAFALRLYP</sequence>